<comment type="cofactor">
    <cofactor evidence="1">
        <name>Zn(2+)</name>
        <dbReference type="ChEBI" id="CHEBI:29105"/>
    </cofactor>
</comment>
<dbReference type="Gene3D" id="3.20.20.140">
    <property type="entry name" value="Metal-dependent hydrolases"/>
    <property type="match status" value="1"/>
</dbReference>
<gene>
    <name evidence="7" type="ORF">GCM10009851_11790</name>
</gene>
<evidence type="ECO:0000256" key="4">
    <source>
        <dbReference type="ARBA" id="ARBA00022801"/>
    </source>
</evidence>
<reference evidence="7 8" key="1">
    <citation type="journal article" date="2019" name="Int. J. Syst. Evol. Microbiol.">
        <title>The Global Catalogue of Microorganisms (GCM) 10K type strain sequencing project: providing services to taxonomists for standard genome sequencing and annotation.</title>
        <authorList>
            <consortium name="The Broad Institute Genomics Platform"/>
            <consortium name="The Broad Institute Genome Sequencing Center for Infectious Disease"/>
            <person name="Wu L."/>
            <person name="Ma J."/>
        </authorList>
    </citation>
    <scope>NUCLEOTIDE SEQUENCE [LARGE SCALE GENOMIC DNA]</scope>
    <source>
        <strain evidence="7 8">JCM 16117</strain>
    </source>
</reference>
<dbReference type="PANTHER" id="PTHR43114">
    <property type="entry name" value="ADENINE DEAMINASE"/>
    <property type="match status" value="1"/>
</dbReference>
<keyword evidence="5" id="KW-0862">Zinc</keyword>
<evidence type="ECO:0000313" key="7">
    <source>
        <dbReference type="EMBL" id="GAA2228918.1"/>
    </source>
</evidence>
<keyword evidence="4" id="KW-0378">Hydrolase</keyword>
<dbReference type="RefSeq" id="WP_259478686.1">
    <property type="nucleotide sequence ID" value="NZ_BAAAQY010000003.1"/>
</dbReference>
<comment type="caution">
    <text evidence="7">The sequence shown here is derived from an EMBL/GenBank/DDBJ whole genome shotgun (WGS) entry which is preliminary data.</text>
</comment>
<proteinExistence type="inferred from homology"/>
<evidence type="ECO:0000256" key="3">
    <source>
        <dbReference type="ARBA" id="ARBA00022723"/>
    </source>
</evidence>
<dbReference type="InterPro" id="IPR001365">
    <property type="entry name" value="A_deaminase_dom"/>
</dbReference>
<dbReference type="InterPro" id="IPR006330">
    <property type="entry name" value="Ado/ade_deaminase"/>
</dbReference>
<organism evidence="7 8">
    <name type="scientific">Herbiconiux moechotypicola</name>
    <dbReference type="NCBI Taxonomy" id="637393"/>
    <lineage>
        <taxon>Bacteria</taxon>
        <taxon>Bacillati</taxon>
        <taxon>Actinomycetota</taxon>
        <taxon>Actinomycetes</taxon>
        <taxon>Micrococcales</taxon>
        <taxon>Microbacteriaceae</taxon>
        <taxon>Herbiconiux</taxon>
    </lineage>
</organism>
<dbReference type="EMBL" id="BAAAQY010000003">
    <property type="protein sequence ID" value="GAA2228918.1"/>
    <property type="molecule type" value="Genomic_DNA"/>
</dbReference>
<evidence type="ECO:0000259" key="6">
    <source>
        <dbReference type="Pfam" id="PF00962"/>
    </source>
</evidence>
<feature type="domain" description="Adenosine deaminase" evidence="6">
    <location>
        <begin position="25"/>
        <end position="338"/>
    </location>
</feature>
<evidence type="ECO:0000313" key="8">
    <source>
        <dbReference type="Proteomes" id="UP001500929"/>
    </source>
</evidence>
<accession>A0ABN3DEN9</accession>
<protein>
    <submittedName>
        <fullName evidence="7">Adenosine deaminase</fullName>
    </submittedName>
</protein>
<evidence type="ECO:0000256" key="5">
    <source>
        <dbReference type="ARBA" id="ARBA00022833"/>
    </source>
</evidence>
<evidence type="ECO:0000256" key="1">
    <source>
        <dbReference type="ARBA" id="ARBA00001947"/>
    </source>
</evidence>
<dbReference type="Pfam" id="PF00962">
    <property type="entry name" value="A_deaminase"/>
    <property type="match status" value="1"/>
</dbReference>
<dbReference type="Proteomes" id="UP001500929">
    <property type="component" value="Unassembled WGS sequence"/>
</dbReference>
<keyword evidence="3" id="KW-0479">Metal-binding</keyword>
<evidence type="ECO:0000256" key="2">
    <source>
        <dbReference type="ARBA" id="ARBA00006676"/>
    </source>
</evidence>
<keyword evidence="8" id="KW-1185">Reference proteome</keyword>
<dbReference type="InterPro" id="IPR032466">
    <property type="entry name" value="Metal_Hydrolase"/>
</dbReference>
<dbReference type="PANTHER" id="PTHR43114:SF6">
    <property type="entry name" value="ADENINE DEAMINASE"/>
    <property type="match status" value="1"/>
</dbReference>
<sequence>MRDQVHRRAPEQEQDALSLLLRRLPKAELHLHLTGSFWPSEHARLRAGSGRPVTPAALDRAYDNRGPDKFFADLDRAAAHWDDRDRLATATQRVLRRAFDQGSHHVELLCTPSLTVRQTRMGTSDALRAIDEGFAAARAELPITGGIVVEMHRPDGAAEAHRVVDAAIALRDAGVRILGVGNDGDHRLGSLGELAEPYRQAIAAGLRATGHVMSVEEVALALELGLDRLDHGWPAVTHPHLLEQIVETGTVLTFTPMAYALGGHRASIHWADAYRELALAGVPVVIGTDDPALHHTDLTHSYELVASRLGWNAREASAAARASFERAWWQPDEAGLIAGRLAEIDRLDADPWGRRD</sequence>
<name>A0ABN3DEN9_9MICO</name>
<dbReference type="SUPFAM" id="SSF51556">
    <property type="entry name" value="Metallo-dependent hydrolases"/>
    <property type="match status" value="1"/>
</dbReference>
<comment type="similarity">
    <text evidence="2">Belongs to the metallo-dependent hydrolases superfamily. Adenosine and AMP deaminases family.</text>
</comment>